<accession>A0A4C1W2K3</accession>
<comment type="caution">
    <text evidence="2">The sequence shown here is derived from an EMBL/GenBank/DDBJ whole genome shotgun (WGS) entry which is preliminary data.</text>
</comment>
<keyword evidence="3" id="KW-1185">Reference proteome</keyword>
<dbReference type="EMBL" id="BGZK01000457">
    <property type="protein sequence ID" value="GBP44709.1"/>
    <property type="molecule type" value="Genomic_DNA"/>
</dbReference>
<feature type="compositionally biased region" description="Basic and acidic residues" evidence="1">
    <location>
        <begin position="16"/>
        <end position="42"/>
    </location>
</feature>
<evidence type="ECO:0000313" key="3">
    <source>
        <dbReference type="Proteomes" id="UP000299102"/>
    </source>
</evidence>
<reference evidence="2 3" key="1">
    <citation type="journal article" date="2019" name="Commun. Biol.">
        <title>The bagworm genome reveals a unique fibroin gene that provides high tensile strength.</title>
        <authorList>
            <person name="Kono N."/>
            <person name="Nakamura H."/>
            <person name="Ohtoshi R."/>
            <person name="Tomita M."/>
            <person name="Numata K."/>
            <person name="Arakawa K."/>
        </authorList>
    </citation>
    <scope>NUCLEOTIDE SEQUENCE [LARGE SCALE GENOMIC DNA]</scope>
</reference>
<sequence length="273" mass="31300">MPGNSSELSEKWNSNGDREQKRNRHLDRDENEKGHRDDEHAAISRRKKCRNSFYAQMGVAAGKSYVPPKLSKGFALCSFGLRVFFRVYISSLNTSAPRERQVIYPTAKDATGCSPVAENVPSLVRKGNRWHVRGNCELRDRTPHRTRRRLATAFLARRSDVKTQPPAGASVGRVTKCRRRVTPLRVTRSDRYGIKTHERPQCGSVPLGDTGARRAPRELNHCSEALPRYHTLIEYSEWKIWWTTSSSISHSPFHQMTYSYQRSRQRTSYPSGL</sequence>
<evidence type="ECO:0000256" key="1">
    <source>
        <dbReference type="SAM" id="MobiDB-lite"/>
    </source>
</evidence>
<evidence type="ECO:0000313" key="2">
    <source>
        <dbReference type="EMBL" id="GBP44709.1"/>
    </source>
</evidence>
<gene>
    <name evidence="2" type="ORF">EVAR_81477_1</name>
</gene>
<organism evidence="2 3">
    <name type="scientific">Eumeta variegata</name>
    <name type="common">Bagworm moth</name>
    <name type="synonym">Eumeta japonica</name>
    <dbReference type="NCBI Taxonomy" id="151549"/>
    <lineage>
        <taxon>Eukaryota</taxon>
        <taxon>Metazoa</taxon>
        <taxon>Ecdysozoa</taxon>
        <taxon>Arthropoda</taxon>
        <taxon>Hexapoda</taxon>
        <taxon>Insecta</taxon>
        <taxon>Pterygota</taxon>
        <taxon>Neoptera</taxon>
        <taxon>Endopterygota</taxon>
        <taxon>Lepidoptera</taxon>
        <taxon>Glossata</taxon>
        <taxon>Ditrysia</taxon>
        <taxon>Tineoidea</taxon>
        <taxon>Psychidae</taxon>
        <taxon>Oiketicinae</taxon>
        <taxon>Eumeta</taxon>
    </lineage>
</organism>
<proteinExistence type="predicted"/>
<feature type="compositionally biased region" description="Polar residues" evidence="1">
    <location>
        <begin position="1"/>
        <end position="15"/>
    </location>
</feature>
<dbReference type="AlphaFoldDB" id="A0A4C1W2K3"/>
<protein>
    <submittedName>
        <fullName evidence="2">Uncharacterized protein</fullName>
    </submittedName>
</protein>
<name>A0A4C1W2K3_EUMVA</name>
<feature type="region of interest" description="Disordered" evidence="1">
    <location>
        <begin position="1"/>
        <end position="43"/>
    </location>
</feature>
<dbReference type="Proteomes" id="UP000299102">
    <property type="component" value="Unassembled WGS sequence"/>
</dbReference>